<evidence type="ECO:0000259" key="8">
    <source>
        <dbReference type="Pfam" id="PF01467"/>
    </source>
</evidence>
<comment type="pathway">
    <text evidence="1">Cofactor biosynthesis; NAD(+) biosynthesis.</text>
</comment>
<sequence>MHVITQLLRRDIVDRIIIFPAGQPRLRDNQPVATGAQRRAMCEAAVKDLPADIASRVEVNPIEILRDGPSYTIDTVEAVAQTYPEDSYHLIIGSEAYAKLDQWHRVDDLKNLVTFIIIERPGSESQVGLDIAALDVASTGIREGSSREYSPSVAHFIKEHHLYGS</sequence>
<keyword evidence="4" id="KW-0548">Nucleotidyltransferase</keyword>
<feature type="domain" description="Cytidyltransferase-like" evidence="8">
    <location>
        <begin position="11"/>
        <end position="143"/>
    </location>
</feature>
<reference evidence="9" key="1">
    <citation type="submission" date="2020-05" db="EMBL/GenBank/DDBJ databases">
        <authorList>
            <person name="Chiriac C."/>
            <person name="Salcher M."/>
            <person name="Ghai R."/>
            <person name="Kavagutti S V."/>
        </authorList>
    </citation>
    <scope>NUCLEOTIDE SEQUENCE</scope>
</reference>
<proteinExistence type="predicted"/>
<dbReference type="AlphaFoldDB" id="A0A6J6KGQ7"/>
<keyword evidence="3" id="KW-0808">Transferase</keyword>
<evidence type="ECO:0000256" key="5">
    <source>
        <dbReference type="ARBA" id="ARBA00022741"/>
    </source>
</evidence>
<protein>
    <submittedName>
        <fullName evidence="9">Unannotated protein</fullName>
    </submittedName>
</protein>
<dbReference type="PANTHER" id="PTHR39321">
    <property type="entry name" value="NICOTINATE-NUCLEOTIDE ADENYLYLTRANSFERASE-RELATED"/>
    <property type="match status" value="1"/>
</dbReference>
<evidence type="ECO:0000256" key="4">
    <source>
        <dbReference type="ARBA" id="ARBA00022695"/>
    </source>
</evidence>
<dbReference type="InterPro" id="IPR004821">
    <property type="entry name" value="Cyt_trans-like"/>
</dbReference>
<evidence type="ECO:0000256" key="7">
    <source>
        <dbReference type="ARBA" id="ARBA00023027"/>
    </source>
</evidence>
<dbReference type="GO" id="GO:0070566">
    <property type="term" value="F:adenylyltransferase activity"/>
    <property type="evidence" value="ECO:0007669"/>
    <property type="project" value="UniProtKB-ARBA"/>
</dbReference>
<accession>A0A6J6KGQ7</accession>
<dbReference type="SUPFAM" id="SSF52374">
    <property type="entry name" value="Nucleotidylyl transferase"/>
    <property type="match status" value="1"/>
</dbReference>
<evidence type="ECO:0000256" key="6">
    <source>
        <dbReference type="ARBA" id="ARBA00022840"/>
    </source>
</evidence>
<gene>
    <name evidence="9" type="ORF">UFOPK2162_00914</name>
</gene>
<dbReference type="GO" id="GO:0009435">
    <property type="term" value="P:NAD+ biosynthetic process"/>
    <property type="evidence" value="ECO:0007669"/>
    <property type="project" value="UniProtKB-UniPathway"/>
</dbReference>
<evidence type="ECO:0000256" key="1">
    <source>
        <dbReference type="ARBA" id="ARBA00004790"/>
    </source>
</evidence>
<dbReference type="Pfam" id="PF01467">
    <property type="entry name" value="CTP_transf_like"/>
    <property type="match status" value="1"/>
</dbReference>
<dbReference type="InterPro" id="IPR014729">
    <property type="entry name" value="Rossmann-like_a/b/a_fold"/>
</dbReference>
<evidence type="ECO:0000256" key="3">
    <source>
        <dbReference type="ARBA" id="ARBA00022679"/>
    </source>
</evidence>
<dbReference type="Gene3D" id="3.40.50.620">
    <property type="entry name" value="HUPs"/>
    <property type="match status" value="1"/>
</dbReference>
<evidence type="ECO:0000256" key="2">
    <source>
        <dbReference type="ARBA" id="ARBA00022642"/>
    </source>
</evidence>
<dbReference type="EMBL" id="CAEZVZ010000143">
    <property type="protein sequence ID" value="CAB4648970.1"/>
    <property type="molecule type" value="Genomic_DNA"/>
</dbReference>
<dbReference type="CDD" id="cd02165">
    <property type="entry name" value="NMNAT"/>
    <property type="match status" value="1"/>
</dbReference>
<name>A0A6J6KGQ7_9ZZZZ</name>
<keyword evidence="6" id="KW-0067">ATP-binding</keyword>
<dbReference type="GO" id="GO:0005524">
    <property type="term" value="F:ATP binding"/>
    <property type="evidence" value="ECO:0007669"/>
    <property type="project" value="UniProtKB-KW"/>
</dbReference>
<organism evidence="9">
    <name type="scientific">freshwater metagenome</name>
    <dbReference type="NCBI Taxonomy" id="449393"/>
    <lineage>
        <taxon>unclassified sequences</taxon>
        <taxon>metagenomes</taxon>
        <taxon>ecological metagenomes</taxon>
    </lineage>
</organism>
<dbReference type="InterPro" id="IPR005248">
    <property type="entry name" value="NadD/NMNAT"/>
</dbReference>
<dbReference type="UniPathway" id="UPA00253"/>
<keyword evidence="7" id="KW-0520">NAD</keyword>
<evidence type="ECO:0000313" key="9">
    <source>
        <dbReference type="EMBL" id="CAB4648970.1"/>
    </source>
</evidence>
<dbReference type="PANTHER" id="PTHR39321:SF3">
    <property type="entry name" value="PHOSPHOPANTETHEINE ADENYLYLTRANSFERASE"/>
    <property type="match status" value="1"/>
</dbReference>
<keyword evidence="2" id="KW-0662">Pyridine nucleotide biosynthesis</keyword>
<keyword evidence="5" id="KW-0547">Nucleotide-binding</keyword>